<sequence length="205" mass="22505">MVLMELLDAMKSRRSIRKFKSDPIPELFVTQLIEAAQLAPSGSNIQPTRFVVIKSDAVRAQLSQATPLPFVSQAPVVIACCVDAESLGGIGTRARELKEAGAFADTPLDKMDPESYAKRRPMDQATAEAYLRLNAAIAIDHITLRAVDLGLGTCWVMMFDQEKVKQILGLGETYNVVALIPVGYPDQNPKARPRIELSQILLKEV</sequence>
<keyword evidence="8" id="KW-1185">Reference proteome</keyword>
<feature type="domain" description="Nitroreductase" evidence="6">
    <location>
        <begin position="11"/>
        <end position="184"/>
    </location>
</feature>
<dbReference type="Proteomes" id="UP000186102">
    <property type="component" value="Unassembled WGS sequence"/>
</dbReference>
<comment type="cofactor">
    <cofactor evidence="1">
        <name>FMN</name>
        <dbReference type="ChEBI" id="CHEBI:58210"/>
    </cofactor>
</comment>
<accession>A0A1Q8QP26</accession>
<dbReference type="EMBL" id="MLBF01000036">
    <property type="protein sequence ID" value="OLN29070.1"/>
    <property type="molecule type" value="Genomic_DNA"/>
</dbReference>
<dbReference type="AlphaFoldDB" id="A0A1Q8QP26"/>
<proteinExistence type="inferred from homology"/>
<evidence type="ECO:0000256" key="5">
    <source>
        <dbReference type="ARBA" id="ARBA00023002"/>
    </source>
</evidence>
<reference evidence="7 8" key="1">
    <citation type="submission" date="2016-09" db="EMBL/GenBank/DDBJ databases">
        <title>Complete genome of Desulfosporosinus sp. OL.</title>
        <authorList>
            <person name="Mardanov A."/>
            <person name="Beletsky A."/>
            <person name="Panova A."/>
            <person name="Karnachuk O."/>
            <person name="Ravin N."/>
        </authorList>
    </citation>
    <scope>NUCLEOTIDE SEQUENCE [LARGE SCALE GENOMIC DNA]</scope>
    <source>
        <strain evidence="7 8">OL</strain>
    </source>
</reference>
<keyword evidence="3" id="KW-0285">Flavoprotein</keyword>
<dbReference type="STRING" id="1888891.DSOL_3731"/>
<dbReference type="PANTHER" id="PTHR43673">
    <property type="entry name" value="NAD(P)H NITROREDUCTASE YDGI-RELATED"/>
    <property type="match status" value="1"/>
</dbReference>
<comment type="caution">
    <text evidence="7">The sequence shown here is derived from an EMBL/GenBank/DDBJ whole genome shotgun (WGS) entry which is preliminary data.</text>
</comment>
<dbReference type="InterPro" id="IPR029479">
    <property type="entry name" value="Nitroreductase"/>
</dbReference>
<dbReference type="Gene3D" id="3.40.109.10">
    <property type="entry name" value="NADH Oxidase"/>
    <property type="match status" value="1"/>
</dbReference>
<evidence type="ECO:0000256" key="1">
    <source>
        <dbReference type="ARBA" id="ARBA00001917"/>
    </source>
</evidence>
<organism evidence="7 8">
    <name type="scientific">Desulfosporosinus metallidurans</name>
    <dbReference type="NCBI Taxonomy" id="1888891"/>
    <lineage>
        <taxon>Bacteria</taxon>
        <taxon>Bacillati</taxon>
        <taxon>Bacillota</taxon>
        <taxon>Clostridia</taxon>
        <taxon>Eubacteriales</taxon>
        <taxon>Desulfitobacteriaceae</taxon>
        <taxon>Desulfosporosinus</taxon>
    </lineage>
</organism>
<dbReference type="Pfam" id="PF00881">
    <property type="entry name" value="Nitroreductase"/>
    <property type="match status" value="1"/>
</dbReference>
<evidence type="ECO:0000256" key="2">
    <source>
        <dbReference type="ARBA" id="ARBA00007118"/>
    </source>
</evidence>
<name>A0A1Q8QP26_9FIRM</name>
<evidence type="ECO:0000256" key="4">
    <source>
        <dbReference type="ARBA" id="ARBA00022643"/>
    </source>
</evidence>
<dbReference type="GO" id="GO:0016491">
    <property type="term" value="F:oxidoreductase activity"/>
    <property type="evidence" value="ECO:0007669"/>
    <property type="project" value="UniProtKB-KW"/>
</dbReference>
<keyword evidence="4" id="KW-0288">FMN</keyword>
<evidence type="ECO:0000256" key="3">
    <source>
        <dbReference type="ARBA" id="ARBA00022630"/>
    </source>
</evidence>
<keyword evidence="5" id="KW-0560">Oxidoreductase</keyword>
<evidence type="ECO:0000313" key="7">
    <source>
        <dbReference type="EMBL" id="OLN29070.1"/>
    </source>
</evidence>
<protein>
    <submittedName>
        <fullName evidence="7">Nitroreductase</fullName>
    </submittedName>
</protein>
<dbReference type="InterPro" id="IPR000415">
    <property type="entry name" value="Nitroreductase-like"/>
</dbReference>
<dbReference type="SUPFAM" id="SSF55469">
    <property type="entry name" value="FMN-dependent nitroreductase-like"/>
    <property type="match status" value="1"/>
</dbReference>
<comment type="similarity">
    <text evidence="2">Belongs to the nitroreductase family.</text>
</comment>
<evidence type="ECO:0000313" key="8">
    <source>
        <dbReference type="Proteomes" id="UP000186102"/>
    </source>
</evidence>
<dbReference type="PANTHER" id="PTHR43673:SF2">
    <property type="entry name" value="NITROREDUCTASE"/>
    <property type="match status" value="1"/>
</dbReference>
<gene>
    <name evidence="7" type="ORF">DSOL_3731</name>
</gene>
<evidence type="ECO:0000259" key="6">
    <source>
        <dbReference type="Pfam" id="PF00881"/>
    </source>
</evidence>